<evidence type="ECO:0000313" key="2">
    <source>
        <dbReference type="Proteomes" id="UP000198727"/>
    </source>
</evidence>
<accession>A0A1I5XNN2</accession>
<dbReference type="STRING" id="587909.SAMN05421810_106178"/>
<sequence>MCRVPSIGVITHAAVVPHPPLLVPELVPGMVDATAAVRTACVAAARRLAEVAGHWLAIGADACPGRMRPPARGTFAGYGVDVPVTLSRSAPAELTDLPLPALVAAWLRERAGAESVEVELLAVNAGAAGDADRDRLVDRLAAVDGATDPVGLLVLGDGANRHGPRAPGGEDDRAPGFDRAVGAALGTADTAALLALDPELAAELGAGGRVPWQVLAALAAPGRWRARLLYSAAPFGVGYHVAVWERR</sequence>
<evidence type="ECO:0000313" key="1">
    <source>
        <dbReference type="EMBL" id="SFQ33585.1"/>
    </source>
</evidence>
<dbReference type="SUPFAM" id="SSF53213">
    <property type="entry name" value="LigB-like"/>
    <property type="match status" value="1"/>
</dbReference>
<proteinExistence type="predicted"/>
<dbReference type="Gene3D" id="3.40.830.10">
    <property type="entry name" value="LigB-like"/>
    <property type="match status" value="1"/>
</dbReference>
<reference evidence="2" key="1">
    <citation type="submission" date="2016-10" db="EMBL/GenBank/DDBJ databases">
        <authorList>
            <person name="Varghese N."/>
            <person name="Submissions S."/>
        </authorList>
    </citation>
    <scope>NUCLEOTIDE SEQUENCE [LARGE SCALE GENOMIC DNA]</scope>
    <source>
        <strain evidence="2">CGMCC 4.5579</strain>
    </source>
</reference>
<name>A0A1I5XNN2_9PSEU</name>
<organism evidence="1 2">
    <name type="scientific">Amycolatopsis arida</name>
    <dbReference type="NCBI Taxonomy" id="587909"/>
    <lineage>
        <taxon>Bacteria</taxon>
        <taxon>Bacillati</taxon>
        <taxon>Actinomycetota</taxon>
        <taxon>Actinomycetes</taxon>
        <taxon>Pseudonocardiales</taxon>
        <taxon>Pseudonocardiaceae</taxon>
        <taxon>Amycolatopsis</taxon>
    </lineage>
</organism>
<dbReference type="AlphaFoldDB" id="A0A1I5XNN2"/>
<evidence type="ECO:0008006" key="3">
    <source>
        <dbReference type="Google" id="ProtNLM"/>
    </source>
</evidence>
<dbReference type="CDD" id="cd07951">
    <property type="entry name" value="ED_3B_N_AMMECR1"/>
    <property type="match status" value="1"/>
</dbReference>
<protein>
    <recommendedName>
        <fullName evidence="3">Catalytic LigB subunit of aromatic ring-opening dioxygenase</fullName>
    </recommendedName>
</protein>
<dbReference type="EMBL" id="FOWW01000006">
    <property type="protein sequence ID" value="SFQ33585.1"/>
    <property type="molecule type" value="Genomic_DNA"/>
</dbReference>
<keyword evidence="2" id="KW-1185">Reference proteome</keyword>
<gene>
    <name evidence="1" type="ORF">SAMN05421810_106178</name>
</gene>
<dbReference type="Proteomes" id="UP000198727">
    <property type="component" value="Unassembled WGS sequence"/>
</dbReference>